<name>A0A2H0WS88_9BACT</name>
<organism evidence="1 2">
    <name type="scientific">Candidatus Shapirobacteria bacterium CG09_land_8_20_14_0_10_39_12</name>
    <dbReference type="NCBI Taxonomy" id="1974885"/>
    <lineage>
        <taxon>Bacteria</taxon>
        <taxon>Candidatus Shapironibacteriota</taxon>
    </lineage>
</organism>
<protein>
    <submittedName>
        <fullName evidence="1">Uncharacterized protein</fullName>
    </submittedName>
</protein>
<dbReference type="Proteomes" id="UP000230775">
    <property type="component" value="Unassembled WGS sequence"/>
</dbReference>
<evidence type="ECO:0000313" key="1">
    <source>
        <dbReference type="EMBL" id="PIS14769.1"/>
    </source>
</evidence>
<dbReference type="AlphaFoldDB" id="A0A2H0WS88"/>
<reference evidence="2" key="1">
    <citation type="submission" date="2017-09" db="EMBL/GenBank/DDBJ databases">
        <title>Depth-based differentiation of microbial function through sediment-hosted aquifers and enrichment of novel symbionts in the deep terrestrial subsurface.</title>
        <authorList>
            <person name="Probst A.J."/>
            <person name="Ladd B."/>
            <person name="Jarett J.K."/>
            <person name="Geller-Mcgrath D.E."/>
            <person name="Sieber C.M.K."/>
            <person name="Emerson J.B."/>
            <person name="Anantharaman K."/>
            <person name="Thomas B.C."/>
            <person name="Malmstrom R."/>
            <person name="Stieglmeier M."/>
            <person name="Klingl A."/>
            <person name="Woyke T."/>
            <person name="Ryan C.M."/>
            <person name="Banfield J.F."/>
        </authorList>
    </citation>
    <scope>NUCLEOTIDE SEQUENCE [LARGE SCALE GENOMIC DNA]</scope>
</reference>
<sequence length="470" mass="54452">MIYFGDLAKQLNSKQGRVAFGLNFPNIPENYFKPDQNNSFELNKVLNSFPNNLDLTIGQVIDQEVISEAEKQMMRIGEFDFKLKGIVFDEIIRQLKATRIRESSLFEYLVVEIMKQIDSFNMQRFYRGTICLAEKSANFPKNFPFLLRQGAEAVVKGKLKDAIDPQEVLQYLVEKERKKARNLIERDLEFARKQGVDEVGFASLMFELNRLFEAPPTKEEDFRNAIIRGMKGEEVNIVHIKCLRFVYPKEGGIKILTDIEDLQIGGIRGKYQPKSEKPLFPRLLNFKTLLEERGIRTCLTVLVADEDIDLLYPLGNPYITEEQKKKAKKDAQIYLEFLRGKYFQETILFLSEYVVQNSLERVYQKRRSVVLEDLRTGRGKIVNPSFFEINRIGHQYEYYQKLLGSVYTRDEARRSSMEQITSVVALETVFSSFSQPVIVVEENRGGENNLIGGGKFPTVFIKLRDEAILF</sequence>
<accession>A0A2H0WS88</accession>
<proteinExistence type="predicted"/>
<evidence type="ECO:0000313" key="2">
    <source>
        <dbReference type="Proteomes" id="UP000230775"/>
    </source>
</evidence>
<gene>
    <name evidence="1" type="ORF">COT64_00910</name>
</gene>
<dbReference type="EMBL" id="PEZI01000022">
    <property type="protein sequence ID" value="PIS14769.1"/>
    <property type="molecule type" value="Genomic_DNA"/>
</dbReference>
<comment type="caution">
    <text evidence="1">The sequence shown here is derived from an EMBL/GenBank/DDBJ whole genome shotgun (WGS) entry which is preliminary data.</text>
</comment>